<name>A0ABS5C3G7_9BACT</name>
<comment type="caution">
    <text evidence="10">The sequence shown here is derived from an EMBL/GenBank/DDBJ whole genome shotgun (WGS) entry which is preliminary data.</text>
</comment>
<evidence type="ECO:0000313" key="11">
    <source>
        <dbReference type="Proteomes" id="UP000676565"/>
    </source>
</evidence>
<feature type="transmembrane region" description="Helical" evidence="8">
    <location>
        <begin position="211"/>
        <end position="232"/>
    </location>
</feature>
<keyword evidence="6 8" id="KW-1133">Transmembrane helix</keyword>
<evidence type="ECO:0000256" key="6">
    <source>
        <dbReference type="ARBA" id="ARBA00022989"/>
    </source>
</evidence>
<feature type="transmembrane region" description="Helical" evidence="8">
    <location>
        <begin position="423"/>
        <end position="444"/>
    </location>
</feature>
<evidence type="ECO:0000256" key="7">
    <source>
        <dbReference type="ARBA" id="ARBA00023136"/>
    </source>
</evidence>
<sequence>MDEREHRGVVGWCRLLFTDILFPGAADTDTRVRRLSLLLVLLLPAVLLYPTRGFHLLEPDEGRYAQIPKEMLQNGSWVVPTLQGEPYLDKPPLMYWLTALSYRAFGVSPESARLVPALCVHFTILAVYLIGRRSVGERSAFWAAMLLSVAPGFVSVARLLLLDGLLVLCVTTSVLCGFEAVRTGTLKRGWWVAAAVASGLGFLTKGPISEVLLFVPLWVYGFLMRGGGAFLANGRREPAGVTTLSLDAQAAHTQSEPSGVRVSHQPAHAGRSPAAVVRWYWYLAFFGVVFAVNLPWYVAIYFREPQFLKYFFWEHNVMRFLQPFDHLQPIWYYVPILLGGLLPGTFLLAAYFWRLIRSAPGDSANRSSAGGFWLLTGAWCVFFFSCSGSKLPTYVLPAYPFLCLAVGEFVARTKWNTAFRTRALIGGMAALVMMAHYVAVPWYARERSPFGRPELVERFVSDPDVAVVCFPRNCDSLAFYHDRSDMRNVRTKSVNQLMVDCHHRPRTVILFTHHDSLQGFKNTLPPSLEIVETSTLKRKGKSSILDKFAGATPWGLCDVAVVVPKYHVPPRDGAE</sequence>
<feature type="transmembrane region" description="Helical" evidence="8">
    <location>
        <begin position="391"/>
        <end position="411"/>
    </location>
</feature>
<dbReference type="PANTHER" id="PTHR33908">
    <property type="entry name" value="MANNOSYLTRANSFERASE YKCB-RELATED"/>
    <property type="match status" value="1"/>
</dbReference>
<feature type="transmembrane region" description="Helical" evidence="8">
    <location>
        <begin position="368"/>
        <end position="385"/>
    </location>
</feature>
<accession>A0ABS5C3G7</accession>
<dbReference type="InterPro" id="IPR038731">
    <property type="entry name" value="RgtA/B/C-like"/>
</dbReference>
<dbReference type="PANTHER" id="PTHR33908:SF3">
    <property type="entry name" value="UNDECAPRENYL PHOSPHATE-ALPHA-4-AMINO-4-DEOXY-L-ARABINOSE ARABINOSYL TRANSFERASE"/>
    <property type="match status" value="1"/>
</dbReference>
<proteinExistence type="predicted"/>
<dbReference type="InterPro" id="IPR050297">
    <property type="entry name" value="LipidA_mod_glycosyltrf_83"/>
</dbReference>
<comment type="subcellular location">
    <subcellularLocation>
        <location evidence="1">Cell membrane</location>
        <topology evidence="1">Multi-pass membrane protein</topology>
    </subcellularLocation>
</comment>
<feature type="transmembrane region" description="Helical" evidence="8">
    <location>
        <begin position="279"/>
        <end position="302"/>
    </location>
</feature>
<evidence type="ECO:0000256" key="4">
    <source>
        <dbReference type="ARBA" id="ARBA00022679"/>
    </source>
</evidence>
<gene>
    <name evidence="10" type="ORF">J8F10_34865</name>
</gene>
<dbReference type="Pfam" id="PF13231">
    <property type="entry name" value="PMT_2"/>
    <property type="match status" value="1"/>
</dbReference>
<dbReference type="RefSeq" id="WP_210662501.1">
    <property type="nucleotide sequence ID" value="NZ_JAGKQQ010000002.1"/>
</dbReference>
<keyword evidence="3" id="KW-0328">Glycosyltransferase</keyword>
<evidence type="ECO:0000256" key="5">
    <source>
        <dbReference type="ARBA" id="ARBA00022692"/>
    </source>
</evidence>
<keyword evidence="2" id="KW-1003">Cell membrane</keyword>
<feature type="transmembrane region" description="Helical" evidence="8">
    <location>
        <begin position="140"/>
        <end position="159"/>
    </location>
</feature>
<evidence type="ECO:0000256" key="2">
    <source>
        <dbReference type="ARBA" id="ARBA00022475"/>
    </source>
</evidence>
<organism evidence="10 11">
    <name type="scientific">Gemmata palustris</name>
    <dbReference type="NCBI Taxonomy" id="2822762"/>
    <lineage>
        <taxon>Bacteria</taxon>
        <taxon>Pseudomonadati</taxon>
        <taxon>Planctomycetota</taxon>
        <taxon>Planctomycetia</taxon>
        <taxon>Gemmatales</taxon>
        <taxon>Gemmataceae</taxon>
        <taxon>Gemmata</taxon>
    </lineage>
</organism>
<feature type="transmembrane region" description="Helical" evidence="8">
    <location>
        <begin position="114"/>
        <end position="131"/>
    </location>
</feature>
<evidence type="ECO:0000313" key="10">
    <source>
        <dbReference type="EMBL" id="MBP3960438.1"/>
    </source>
</evidence>
<keyword evidence="11" id="KW-1185">Reference proteome</keyword>
<keyword evidence="4" id="KW-0808">Transferase</keyword>
<evidence type="ECO:0000256" key="3">
    <source>
        <dbReference type="ARBA" id="ARBA00022676"/>
    </source>
</evidence>
<feature type="transmembrane region" description="Helical" evidence="8">
    <location>
        <begin position="35"/>
        <end position="51"/>
    </location>
</feature>
<evidence type="ECO:0000259" key="9">
    <source>
        <dbReference type="Pfam" id="PF13231"/>
    </source>
</evidence>
<evidence type="ECO:0000256" key="1">
    <source>
        <dbReference type="ARBA" id="ARBA00004651"/>
    </source>
</evidence>
<dbReference type="EMBL" id="JAGKQQ010000002">
    <property type="protein sequence ID" value="MBP3960438.1"/>
    <property type="molecule type" value="Genomic_DNA"/>
</dbReference>
<feature type="transmembrane region" description="Helical" evidence="8">
    <location>
        <begin position="330"/>
        <end position="356"/>
    </location>
</feature>
<keyword evidence="7 8" id="KW-0472">Membrane</keyword>
<reference evidence="10 11" key="1">
    <citation type="submission" date="2021-04" db="EMBL/GenBank/DDBJ databases">
        <authorList>
            <person name="Ivanova A."/>
        </authorList>
    </citation>
    <scope>NUCLEOTIDE SEQUENCE [LARGE SCALE GENOMIC DNA]</scope>
    <source>
        <strain evidence="10 11">G18</strain>
    </source>
</reference>
<evidence type="ECO:0000256" key="8">
    <source>
        <dbReference type="SAM" id="Phobius"/>
    </source>
</evidence>
<dbReference type="Proteomes" id="UP000676565">
    <property type="component" value="Unassembled WGS sequence"/>
</dbReference>
<protein>
    <submittedName>
        <fullName evidence="10">Glycosyltransferase family 39 protein</fullName>
    </submittedName>
</protein>
<keyword evidence="5 8" id="KW-0812">Transmembrane</keyword>
<feature type="domain" description="Glycosyltransferase RgtA/B/C/D-like" evidence="9">
    <location>
        <begin position="89"/>
        <end position="219"/>
    </location>
</feature>